<sequence>MRESQFACGPAAKNKDGSEANFKELTQDIEVTIEPYKKGHVDYVNENYEKIFPHAYAGKMSESQLSERMKDVRSFKSWMDIVKYDYKVAFPGASLLGAK</sequence>
<comment type="caution">
    <text evidence="1">The sequence shown here is derived from an EMBL/GenBank/DDBJ whole genome shotgun (WGS) entry which is preliminary data.</text>
</comment>
<evidence type="ECO:0000313" key="1">
    <source>
        <dbReference type="EMBL" id="MDZ5762461.1"/>
    </source>
</evidence>
<reference evidence="1 2" key="1">
    <citation type="submission" date="2023-02" db="EMBL/GenBank/DDBJ databases">
        <title>Host association and intracellularity evolved multiple times independently in the Rickettsiales.</title>
        <authorList>
            <person name="Castelli M."/>
            <person name="Nardi T."/>
            <person name="Gammuto L."/>
            <person name="Bellinzona G."/>
            <person name="Sabaneyeva E."/>
            <person name="Potekhin A."/>
            <person name="Serra V."/>
            <person name="Petroni G."/>
            <person name="Sassera D."/>
        </authorList>
    </citation>
    <scope>NUCLEOTIDE SEQUENCE [LARGE SCALE GENOMIC DNA]</scope>
    <source>
        <strain evidence="1 2">BOD18</strain>
    </source>
</reference>
<keyword evidence="2" id="KW-1185">Reference proteome</keyword>
<dbReference type="EMBL" id="JARGYT010000052">
    <property type="protein sequence ID" value="MDZ5762461.1"/>
    <property type="molecule type" value="Genomic_DNA"/>
</dbReference>
<proteinExistence type="predicted"/>
<organism evidence="1 2">
    <name type="scientific">Candidatus Cyrtobacter comes</name>
    <dbReference type="NCBI Taxonomy" id="675776"/>
    <lineage>
        <taxon>Bacteria</taxon>
        <taxon>Pseudomonadati</taxon>
        <taxon>Pseudomonadota</taxon>
        <taxon>Alphaproteobacteria</taxon>
        <taxon>Rickettsiales</taxon>
        <taxon>Candidatus Midichloriaceae</taxon>
        <taxon>Candidatus Cyrtobacter</taxon>
    </lineage>
</organism>
<gene>
    <name evidence="1" type="ORF">Cyrtocomes_00845</name>
</gene>
<dbReference type="Proteomes" id="UP001293791">
    <property type="component" value="Unassembled WGS sequence"/>
</dbReference>
<dbReference type="RefSeq" id="WP_322497930.1">
    <property type="nucleotide sequence ID" value="NZ_JARGYT010000052.1"/>
</dbReference>
<evidence type="ECO:0000313" key="2">
    <source>
        <dbReference type="Proteomes" id="UP001293791"/>
    </source>
</evidence>
<accession>A0ABU5L8L2</accession>
<protein>
    <submittedName>
        <fullName evidence="1">Uncharacterized protein</fullName>
    </submittedName>
</protein>
<name>A0ABU5L8L2_9RICK</name>